<dbReference type="HOGENOM" id="CLU_071023_1_1_9"/>
<dbReference type="OrthoDB" id="9811201at2"/>
<dbReference type="Pfam" id="PF12784">
    <property type="entry name" value="PDDEXK_2"/>
    <property type="match status" value="1"/>
</dbReference>
<sequence>MALDTEEARRALYREIVQSLTLMDDIFMTAVFQNSLPCVDLVLQIILEKPNLRTTSVVTQDTLKNLHGHDVRLDIHAFADGQEFNIEIQRVKRGAEPRRARYHSSMMDANALPEGMDYKKLPESYVIFITEADVLGKGKPLYLIGRTIEGDGASFGDGSHIVYVNGSMVDTETPLGRLMHDFQCVQPEEMYYPVLAERAGVFKNTEKGEIYMSSKWEQFVQEISKEAMERGMERGAENAYLSSIRAMMEKLSVTAEKAMDVLAIPQSEWSRYKAML</sequence>
<keyword evidence="2" id="KW-1185">Reference proteome</keyword>
<proteinExistence type="predicted"/>
<name>F5RK55_9FIRM</name>
<gene>
    <name evidence="1" type="ORF">HMPREF9081_0640</name>
</gene>
<dbReference type="RefSeq" id="WP_006305506.1">
    <property type="nucleotide sequence ID" value="NZ_GL892076.1"/>
</dbReference>
<organism evidence="1 2">
    <name type="scientific">Centipeda periodontii DSM 2778</name>
    <dbReference type="NCBI Taxonomy" id="888060"/>
    <lineage>
        <taxon>Bacteria</taxon>
        <taxon>Bacillati</taxon>
        <taxon>Bacillota</taxon>
        <taxon>Negativicutes</taxon>
        <taxon>Selenomonadales</taxon>
        <taxon>Selenomonadaceae</taxon>
        <taxon>Centipeda</taxon>
    </lineage>
</organism>
<dbReference type="EMBL" id="AFHQ01000024">
    <property type="protein sequence ID" value="EGK61055.1"/>
    <property type="molecule type" value="Genomic_DNA"/>
</dbReference>
<dbReference type="STRING" id="888060.HMPREF9081_0640"/>
<evidence type="ECO:0000313" key="1">
    <source>
        <dbReference type="EMBL" id="EGK61055.1"/>
    </source>
</evidence>
<evidence type="ECO:0000313" key="2">
    <source>
        <dbReference type="Proteomes" id="UP000004067"/>
    </source>
</evidence>
<accession>F5RK55</accession>
<dbReference type="eggNOG" id="COG4942">
    <property type="taxonomic scope" value="Bacteria"/>
</dbReference>
<reference evidence="1 2" key="1">
    <citation type="submission" date="2011-04" db="EMBL/GenBank/DDBJ databases">
        <authorList>
            <person name="Muzny D."/>
            <person name="Qin X."/>
            <person name="Deng J."/>
            <person name="Jiang H."/>
            <person name="Liu Y."/>
            <person name="Qu J."/>
            <person name="Song X.-Z."/>
            <person name="Zhang L."/>
            <person name="Thornton R."/>
            <person name="Coyle M."/>
            <person name="Francisco L."/>
            <person name="Jackson L."/>
            <person name="Javaid M."/>
            <person name="Korchina V."/>
            <person name="Kovar C."/>
            <person name="Mata R."/>
            <person name="Mathew T."/>
            <person name="Ngo R."/>
            <person name="Nguyen L."/>
            <person name="Nguyen N."/>
            <person name="Okwuonu G."/>
            <person name="Ongeri F."/>
            <person name="Pham C."/>
            <person name="Simmons D."/>
            <person name="Wilczek-Boney K."/>
            <person name="Hale W."/>
            <person name="Jakkamsetti A."/>
            <person name="Pham P."/>
            <person name="Ruth R."/>
            <person name="San Lucas F."/>
            <person name="Warren J."/>
            <person name="Zhang J."/>
            <person name="Zhao Z."/>
            <person name="Zhou C."/>
            <person name="Zhu D."/>
            <person name="Lee S."/>
            <person name="Bess C."/>
            <person name="Blankenburg K."/>
            <person name="Forbes L."/>
            <person name="Fu Q."/>
            <person name="Gubbala S."/>
            <person name="Hirani K."/>
            <person name="Jayaseelan J.C."/>
            <person name="Lara F."/>
            <person name="Munidasa M."/>
            <person name="Palculict T."/>
            <person name="Patil S."/>
            <person name="Pu L.-L."/>
            <person name="Saada N."/>
            <person name="Tang L."/>
            <person name="Weissenberger G."/>
            <person name="Zhu Y."/>
            <person name="Hemphill L."/>
            <person name="Shang Y."/>
            <person name="Youmans B."/>
            <person name="Ayvaz T."/>
            <person name="Ross M."/>
            <person name="Santibanez J."/>
            <person name="Aqrawi P."/>
            <person name="Gross S."/>
            <person name="Joshi V."/>
            <person name="Fowler G."/>
            <person name="Nazareth L."/>
            <person name="Reid J."/>
            <person name="Worley K."/>
            <person name="Petrosino J."/>
            <person name="Highlander S."/>
            <person name="Gibbs R."/>
        </authorList>
    </citation>
    <scope>NUCLEOTIDE SEQUENCE [LARGE SCALE GENOMIC DNA]</scope>
    <source>
        <strain evidence="1 2">DSM 2778</strain>
    </source>
</reference>
<protein>
    <submittedName>
        <fullName evidence="1">Uncharacterized protein</fullName>
    </submittedName>
</protein>
<comment type="caution">
    <text evidence="1">The sequence shown here is derived from an EMBL/GenBank/DDBJ whole genome shotgun (WGS) entry which is preliminary data.</text>
</comment>
<dbReference type="Proteomes" id="UP000004067">
    <property type="component" value="Unassembled WGS sequence"/>
</dbReference>
<dbReference type="AlphaFoldDB" id="F5RK55"/>